<proteinExistence type="predicted"/>
<comment type="caution">
    <text evidence="1">The sequence shown here is derived from an EMBL/GenBank/DDBJ whole genome shotgun (WGS) entry which is preliminary data.</text>
</comment>
<reference evidence="1 2" key="1">
    <citation type="submission" date="2016-03" db="EMBL/GenBank/DDBJ databases">
        <title>Comparative genomics of the ectomycorrhizal sister species Rhizopogon vinicolor and Rhizopogon vesiculosus (Basidiomycota: Boletales) reveals a divergence of the mating type B locus.</title>
        <authorList>
            <person name="Mujic A.B."/>
            <person name="Kuo A."/>
            <person name="Tritt A."/>
            <person name="Lipzen A."/>
            <person name="Chen C."/>
            <person name="Johnson J."/>
            <person name="Sharma A."/>
            <person name="Barry K."/>
            <person name="Grigoriev I.V."/>
            <person name="Spatafora J.W."/>
        </authorList>
    </citation>
    <scope>NUCLEOTIDE SEQUENCE [LARGE SCALE GENOMIC DNA]</scope>
    <source>
        <strain evidence="1 2">AM-OR11-056</strain>
    </source>
</reference>
<accession>A0A1J8QJF5</accession>
<feature type="non-terminal residue" evidence="1">
    <location>
        <position position="69"/>
    </location>
</feature>
<evidence type="ECO:0000313" key="2">
    <source>
        <dbReference type="Proteomes" id="UP000183567"/>
    </source>
</evidence>
<dbReference type="AlphaFoldDB" id="A0A1J8QJF5"/>
<keyword evidence="2" id="KW-1185">Reference proteome</keyword>
<name>A0A1J8QJF5_9AGAM</name>
<dbReference type="Proteomes" id="UP000183567">
    <property type="component" value="Unassembled WGS sequence"/>
</dbReference>
<protein>
    <submittedName>
        <fullName evidence="1">Uncharacterized protein</fullName>
    </submittedName>
</protein>
<organism evidence="1 2">
    <name type="scientific">Rhizopogon vesiculosus</name>
    <dbReference type="NCBI Taxonomy" id="180088"/>
    <lineage>
        <taxon>Eukaryota</taxon>
        <taxon>Fungi</taxon>
        <taxon>Dikarya</taxon>
        <taxon>Basidiomycota</taxon>
        <taxon>Agaricomycotina</taxon>
        <taxon>Agaricomycetes</taxon>
        <taxon>Agaricomycetidae</taxon>
        <taxon>Boletales</taxon>
        <taxon>Suillineae</taxon>
        <taxon>Rhizopogonaceae</taxon>
        <taxon>Rhizopogon</taxon>
    </lineage>
</organism>
<evidence type="ECO:0000313" key="1">
    <source>
        <dbReference type="EMBL" id="OJA20051.1"/>
    </source>
</evidence>
<dbReference type="EMBL" id="LVVM01000738">
    <property type="protein sequence ID" value="OJA20051.1"/>
    <property type="molecule type" value="Genomic_DNA"/>
</dbReference>
<gene>
    <name evidence="1" type="ORF">AZE42_13272</name>
</gene>
<sequence>MYLPGKNNLDYILGRLQGWLQKSHATSAECQNYTPYARSAMNDIRDTLDGMVTLRTNLLPPARRVTRTL</sequence>